<dbReference type="PANTHER" id="PTHR32479">
    <property type="entry name" value="GLYCOLATE OXIDASE IRON-SULFUR SUBUNIT"/>
    <property type="match status" value="1"/>
</dbReference>
<feature type="region of interest" description="Disordered" evidence="6">
    <location>
        <begin position="1"/>
        <end position="20"/>
    </location>
</feature>
<evidence type="ECO:0000259" key="7">
    <source>
        <dbReference type="Pfam" id="PF02754"/>
    </source>
</evidence>
<keyword evidence="3" id="KW-0677">Repeat</keyword>
<keyword evidence="2" id="KW-0479">Metal-binding</keyword>
<comment type="caution">
    <text evidence="8">The sequence shown here is derived from an EMBL/GenBank/DDBJ whole genome shotgun (WGS) entry which is preliminary data.</text>
</comment>
<proteinExistence type="predicted"/>
<dbReference type="Pfam" id="PF02754">
    <property type="entry name" value="CCG"/>
    <property type="match status" value="2"/>
</dbReference>
<dbReference type="GO" id="GO:0046872">
    <property type="term" value="F:metal ion binding"/>
    <property type="evidence" value="ECO:0007669"/>
    <property type="project" value="UniProtKB-KW"/>
</dbReference>
<sequence>MSTPAEGRKEGSLEAPTRHPVDWQSPSFYDQEALFGELERVFDICHGCRRCVSLCHSFPTLFDLVDESSTMEVDGVDKADYWQVVDHCYLCDLCYMTKCPYVPPHEWNVDFPHLMLRAKAVKYREGKVKPRDKLISSTDAVGKLAGIPVVADMVNSANRNPAFRQMLDKSMGIHPHAALPEYHSKTGRKRVESFTNQVVRAEPAGRTTGRVALFATCYGNYNEPHLAEDLYKVFAHNGIELTLAEKEQCCGMPKLELGDLEAVERAKEANIPVLARMIDAGWDIVAPIPSCVLMFKQELPLMFPNDPEVAKVRDHIFDPFEYLMLRHRDGKLNTDFKTSLGKIAYHAACHLRVQNIGMKTRELLEMVPDTQIDLIERCSGHDGTYAVKSEFHEISMKICRPVVSRVQKAEAAHYSSDCPMAGHQIENGLDDERPPEHPLTLLRLAYGL</sequence>
<dbReference type="RefSeq" id="WP_038089565.1">
    <property type="nucleotide sequence ID" value="NZ_JQSG02000002.1"/>
</dbReference>
<dbReference type="OrthoDB" id="9765258at2"/>
<dbReference type="STRING" id="160660.BJI67_10935"/>
<dbReference type="Proteomes" id="UP000029273">
    <property type="component" value="Unassembled WGS sequence"/>
</dbReference>
<evidence type="ECO:0000256" key="3">
    <source>
        <dbReference type="ARBA" id="ARBA00022737"/>
    </source>
</evidence>
<evidence type="ECO:0000256" key="4">
    <source>
        <dbReference type="ARBA" id="ARBA00023004"/>
    </source>
</evidence>
<keyword evidence="9" id="KW-1185">Reference proteome</keyword>
<feature type="domain" description="Cysteine-rich" evidence="7">
    <location>
        <begin position="343"/>
        <end position="419"/>
    </location>
</feature>
<dbReference type="GO" id="GO:0016491">
    <property type="term" value="F:oxidoreductase activity"/>
    <property type="evidence" value="ECO:0007669"/>
    <property type="project" value="UniProtKB-ARBA"/>
</dbReference>
<dbReference type="InterPro" id="IPR004017">
    <property type="entry name" value="Cys_rich_dom"/>
</dbReference>
<accession>A0A1A6C5S4</accession>
<evidence type="ECO:0000256" key="5">
    <source>
        <dbReference type="ARBA" id="ARBA00023014"/>
    </source>
</evidence>
<name>A0A1A6C5S4_9GAMM</name>
<keyword evidence="5" id="KW-0411">Iron-sulfur</keyword>
<keyword evidence="4" id="KW-0408">Iron</keyword>
<dbReference type="GO" id="GO:0051539">
    <property type="term" value="F:4 iron, 4 sulfur cluster binding"/>
    <property type="evidence" value="ECO:0007669"/>
    <property type="project" value="UniProtKB-KW"/>
</dbReference>
<dbReference type="SUPFAM" id="SSF54862">
    <property type="entry name" value="4Fe-4S ferredoxins"/>
    <property type="match status" value="1"/>
</dbReference>
<organism evidence="8 9">
    <name type="scientific">Acidihalobacter prosperus</name>
    <dbReference type="NCBI Taxonomy" id="160660"/>
    <lineage>
        <taxon>Bacteria</taxon>
        <taxon>Pseudomonadati</taxon>
        <taxon>Pseudomonadota</taxon>
        <taxon>Gammaproteobacteria</taxon>
        <taxon>Chromatiales</taxon>
        <taxon>Ectothiorhodospiraceae</taxon>
        <taxon>Acidihalobacter</taxon>
    </lineage>
</organism>
<reference evidence="8 9" key="1">
    <citation type="journal article" date="2014" name="Genome Announc.">
        <title>Draft Genome Sequence of the Iron-Oxidizing, Acidophilic, and Halotolerant 'Thiobacillus prosperus' Type Strain DSM 5130.</title>
        <authorList>
            <person name="Ossandon F.J."/>
            <person name="Cardenas J.P."/>
            <person name="Corbett M."/>
            <person name="Quatrini R."/>
            <person name="Holmes D.S."/>
            <person name="Watkin E."/>
        </authorList>
    </citation>
    <scope>NUCLEOTIDE SEQUENCE [LARGE SCALE GENOMIC DNA]</scope>
    <source>
        <strain evidence="8 9">DSM 5130</strain>
    </source>
</reference>
<keyword evidence="1" id="KW-0004">4Fe-4S</keyword>
<evidence type="ECO:0000256" key="6">
    <source>
        <dbReference type="SAM" id="MobiDB-lite"/>
    </source>
</evidence>
<evidence type="ECO:0000313" key="8">
    <source>
        <dbReference type="EMBL" id="OBS09912.1"/>
    </source>
</evidence>
<protein>
    <submittedName>
        <fullName evidence="8">Fe-S oxidoreductase</fullName>
    </submittedName>
</protein>
<evidence type="ECO:0000256" key="1">
    <source>
        <dbReference type="ARBA" id="ARBA00022485"/>
    </source>
</evidence>
<dbReference type="EMBL" id="JQSG02000002">
    <property type="protein sequence ID" value="OBS09912.1"/>
    <property type="molecule type" value="Genomic_DNA"/>
</dbReference>
<dbReference type="PANTHER" id="PTHR32479:SF19">
    <property type="entry name" value="ANAEROBIC GLYCEROL-3-PHOSPHATE DEHYDROGENASE SUBUNIT C"/>
    <property type="match status" value="1"/>
</dbReference>
<evidence type="ECO:0000256" key="2">
    <source>
        <dbReference type="ARBA" id="ARBA00022723"/>
    </source>
</evidence>
<gene>
    <name evidence="8" type="ORF">Thpro_020962</name>
</gene>
<evidence type="ECO:0000313" key="9">
    <source>
        <dbReference type="Proteomes" id="UP000029273"/>
    </source>
</evidence>
<feature type="domain" description="Cysteine-rich" evidence="7">
    <location>
        <begin position="211"/>
        <end position="296"/>
    </location>
</feature>
<dbReference type="AlphaFoldDB" id="A0A1A6C5S4"/>